<feature type="signal peptide" evidence="2">
    <location>
        <begin position="1"/>
        <end position="25"/>
    </location>
</feature>
<gene>
    <name evidence="3" type="ORF">IAD01_00370</name>
</gene>
<dbReference type="Proteomes" id="UP000823982">
    <property type="component" value="Unassembled WGS sequence"/>
</dbReference>
<feature type="chain" id="PRO_5038978893" evidence="2">
    <location>
        <begin position="26"/>
        <end position="245"/>
    </location>
</feature>
<dbReference type="AlphaFoldDB" id="A0A9D1JH01"/>
<protein>
    <submittedName>
        <fullName evidence="3">Uncharacterized protein</fullName>
    </submittedName>
</protein>
<organism evidence="3 4">
    <name type="scientific">Candidatus Faeciplasma gallinarum</name>
    <dbReference type="NCBI Taxonomy" id="2840799"/>
    <lineage>
        <taxon>Bacteria</taxon>
        <taxon>Bacillati</taxon>
        <taxon>Bacillota</taxon>
        <taxon>Clostridia</taxon>
        <taxon>Eubacteriales</taxon>
        <taxon>Oscillospiraceae</taxon>
        <taxon>Oscillospiraceae incertae sedis</taxon>
        <taxon>Candidatus Faeciplasma</taxon>
    </lineage>
</organism>
<dbReference type="PROSITE" id="PS51257">
    <property type="entry name" value="PROKAR_LIPOPROTEIN"/>
    <property type="match status" value="1"/>
</dbReference>
<accession>A0A9D1JH01</accession>
<sequence length="245" mass="27170">MAKSFKKIHAALALVLALCTLLLCGCESDRVVAGEEYILAARQAYAALDSARVDVINDATGVSEQIFIYKYDEKGIMTYSYIGRSEDISIAQYNNGYEQFTNENGEYTSLESTDDGFAAYSKDAPYPYASEGLILFYKKAVIDEQSYIAQNEDAIEVCHVYDVSKLDGTGADDSLTSFVVKYYFDGEGNLLFMQEISEMAEPDGAVETHSYSIYITERNEVDSVPNLVENPDDPQIPDLDLDSIV</sequence>
<dbReference type="EMBL" id="DVIR01000004">
    <property type="protein sequence ID" value="HIS23851.1"/>
    <property type="molecule type" value="Genomic_DNA"/>
</dbReference>
<evidence type="ECO:0000256" key="2">
    <source>
        <dbReference type="SAM" id="SignalP"/>
    </source>
</evidence>
<keyword evidence="2" id="KW-0732">Signal</keyword>
<evidence type="ECO:0000313" key="3">
    <source>
        <dbReference type="EMBL" id="HIS23851.1"/>
    </source>
</evidence>
<reference evidence="3" key="2">
    <citation type="journal article" date="2021" name="PeerJ">
        <title>Extensive microbial diversity within the chicken gut microbiome revealed by metagenomics and culture.</title>
        <authorList>
            <person name="Gilroy R."/>
            <person name="Ravi A."/>
            <person name="Getino M."/>
            <person name="Pursley I."/>
            <person name="Horton D.L."/>
            <person name="Alikhan N.F."/>
            <person name="Baker D."/>
            <person name="Gharbi K."/>
            <person name="Hall N."/>
            <person name="Watson M."/>
            <person name="Adriaenssens E.M."/>
            <person name="Foster-Nyarko E."/>
            <person name="Jarju S."/>
            <person name="Secka A."/>
            <person name="Antonio M."/>
            <person name="Oren A."/>
            <person name="Chaudhuri R.R."/>
            <person name="La Ragione R."/>
            <person name="Hildebrand F."/>
            <person name="Pallen M.J."/>
        </authorList>
    </citation>
    <scope>NUCLEOTIDE SEQUENCE</scope>
    <source>
        <strain evidence="3">CHK157-1446</strain>
    </source>
</reference>
<feature type="region of interest" description="Disordered" evidence="1">
    <location>
        <begin position="224"/>
        <end position="245"/>
    </location>
</feature>
<name>A0A9D1JH01_9FIRM</name>
<proteinExistence type="predicted"/>
<comment type="caution">
    <text evidence="3">The sequence shown here is derived from an EMBL/GenBank/DDBJ whole genome shotgun (WGS) entry which is preliminary data.</text>
</comment>
<evidence type="ECO:0000256" key="1">
    <source>
        <dbReference type="SAM" id="MobiDB-lite"/>
    </source>
</evidence>
<evidence type="ECO:0000313" key="4">
    <source>
        <dbReference type="Proteomes" id="UP000823982"/>
    </source>
</evidence>
<reference evidence="3" key="1">
    <citation type="submission" date="2020-10" db="EMBL/GenBank/DDBJ databases">
        <authorList>
            <person name="Gilroy R."/>
        </authorList>
    </citation>
    <scope>NUCLEOTIDE SEQUENCE</scope>
    <source>
        <strain evidence="3">CHK157-1446</strain>
    </source>
</reference>